<dbReference type="Proteomes" id="UP000054549">
    <property type="component" value="Unassembled WGS sequence"/>
</dbReference>
<gene>
    <name evidence="2" type="ORF">M378DRAFT_182230</name>
</gene>
<dbReference type="EMBL" id="KN818513">
    <property type="protein sequence ID" value="KIL55453.1"/>
    <property type="molecule type" value="Genomic_DNA"/>
</dbReference>
<evidence type="ECO:0000313" key="3">
    <source>
        <dbReference type="Proteomes" id="UP000054549"/>
    </source>
</evidence>
<feature type="compositionally biased region" description="Basic and acidic residues" evidence="1">
    <location>
        <begin position="64"/>
        <end position="74"/>
    </location>
</feature>
<feature type="region of interest" description="Disordered" evidence="1">
    <location>
        <begin position="47"/>
        <end position="119"/>
    </location>
</feature>
<accession>A0A0C2WH66</accession>
<dbReference type="AlphaFoldDB" id="A0A0C2WH66"/>
<organism evidence="2 3">
    <name type="scientific">Amanita muscaria (strain Koide BX008)</name>
    <dbReference type="NCBI Taxonomy" id="946122"/>
    <lineage>
        <taxon>Eukaryota</taxon>
        <taxon>Fungi</taxon>
        <taxon>Dikarya</taxon>
        <taxon>Basidiomycota</taxon>
        <taxon>Agaricomycotina</taxon>
        <taxon>Agaricomycetes</taxon>
        <taxon>Agaricomycetidae</taxon>
        <taxon>Agaricales</taxon>
        <taxon>Pluteineae</taxon>
        <taxon>Amanitaceae</taxon>
        <taxon>Amanita</taxon>
    </lineage>
</organism>
<feature type="compositionally biased region" description="Polar residues" evidence="1">
    <location>
        <begin position="103"/>
        <end position="119"/>
    </location>
</feature>
<evidence type="ECO:0000256" key="1">
    <source>
        <dbReference type="SAM" id="MobiDB-lite"/>
    </source>
</evidence>
<reference evidence="2 3" key="1">
    <citation type="submission" date="2014-04" db="EMBL/GenBank/DDBJ databases">
        <title>Evolutionary Origins and Diversification of the Mycorrhizal Mutualists.</title>
        <authorList>
            <consortium name="DOE Joint Genome Institute"/>
            <consortium name="Mycorrhizal Genomics Consortium"/>
            <person name="Kohler A."/>
            <person name="Kuo A."/>
            <person name="Nagy L.G."/>
            <person name="Floudas D."/>
            <person name="Copeland A."/>
            <person name="Barry K.W."/>
            <person name="Cichocki N."/>
            <person name="Veneault-Fourrey C."/>
            <person name="LaButti K."/>
            <person name="Lindquist E.A."/>
            <person name="Lipzen A."/>
            <person name="Lundell T."/>
            <person name="Morin E."/>
            <person name="Murat C."/>
            <person name="Riley R."/>
            <person name="Ohm R."/>
            <person name="Sun H."/>
            <person name="Tunlid A."/>
            <person name="Henrissat B."/>
            <person name="Grigoriev I.V."/>
            <person name="Hibbett D.S."/>
            <person name="Martin F."/>
        </authorList>
    </citation>
    <scope>NUCLEOTIDE SEQUENCE [LARGE SCALE GENOMIC DNA]</scope>
    <source>
        <strain evidence="2 3">Koide BX008</strain>
    </source>
</reference>
<protein>
    <submittedName>
        <fullName evidence="2">Uncharacterized protein</fullName>
    </submittedName>
</protein>
<evidence type="ECO:0000313" key="2">
    <source>
        <dbReference type="EMBL" id="KIL55453.1"/>
    </source>
</evidence>
<sequence>MSGNRTCPAFIRSVNEHKQRNSEGNYRFYPIVGDIRTMELIDGSYGPDFPDFTDAPKGNRGAKGHREQENHQDKEEEEEAIRQGETGGFGVLGPVRSWANEDPNMQNTSQRQFQFSFSE</sequence>
<name>A0A0C2WH66_AMAMK</name>
<proteinExistence type="predicted"/>
<keyword evidence="3" id="KW-1185">Reference proteome</keyword>
<dbReference type="InParanoid" id="A0A0C2WH66"/>
<dbReference type="HOGENOM" id="CLU_2060901_0_0_1"/>